<dbReference type="Pfam" id="PF13041">
    <property type="entry name" value="PPR_2"/>
    <property type="match status" value="3"/>
</dbReference>
<comment type="similarity">
    <text evidence="1">Belongs to the PPR family. P subfamily.</text>
</comment>
<dbReference type="InterPro" id="IPR002885">
    <property type="entry name" value="PPR_rpt"/>
</dbReference>
<evidence type="ECO:0008006" key="6">
    <source>
        <dbReference type="Google" id="ProtNLM"/>
    </source>
</evidence>
<dbReference type="InterPro" id="IPR011990">
    <property type="entry name" value="TPR-like_helical_dom_sf"/>
</dbReference>
<dbReference type="GO" id="GO:0003729">
    <property type="term" value="F:mRNA binding"/>
    <property type="evidence" value="ECO:0007669"/>
    <property type="project" value="TreeGrafter"/>
</dbReference>
<feature type="repeat" description="PPR" evidence="3">
    <location>
        <begin position="279"/>
        <end position="313"/>
    </location>
</feature>
<evidence type="ECO:0000256" key="2">
    <source>
        <dbReference type="ARBA" id="ARBA00022737"/>
    </source>
</evidence>
<dbReference type="AlphaFoldDB" id="A0AAD5JPL7"/>
<dbReference type="InterPro" id="IPR051240">
    <property type="entry name" value="Mito_RNA-Proc/Resp"/>
</dbReference>
<keyword evidence="5" id="KW-1185">Reference proteome</keyword>
<dbReference type="Proteomes" id="UP001064489">
    <property type="component" value="Chromosome 13"/>
</dbReference>
<sequence length="484" mass="54805">MGSKRWFKWSKQITPAQVVKLIRAEKDVHKALVILTRRQLSIGFGRVHKPLDVMRVFDRMKEFGCEPTQKSYITVFAILVEENRLKIAFRFYRYMREMGITPSVTSLNVLIKALCKNSGTIDAALKIFREMPKRGCTPDSYTYGTLINGMCRLGKIDEGKELFKEMEEKDCSPTVVTYTSLIHGLCQSKKVDEAMGLFGEMRSKGIEPNVFTYSSLMDGLCKDGHSSQAMELLEMMVSKRYTPNMITYSSLINGVCKEGKLQEAVEILDRMKIQGLKPDAGLYGKIITGFCDICKFQEAANFLDEMVLGGISPNRLTWSIHVRIHNIVVQGLCRSDPNRAFLLYLSMRTRGISIDAVTYNSLVTCFCKKGDLQKAARIIEEMVLDGCVPDEGTWSAVVAGFWNRQKVRQATVLLWVDLMMKCRSFPMGKKTMGNPTTILVRRQEKLDFEPDEYFDDAASTIRSDQSSDLLEAFPQLGGKVFSQI</sequence>
<name>A0AAD5JPL7_ACENE</name>
<dbReference type="EMBL" id="JAJSOW010000002">
    <property type="protein sequence ID" value="KAI9197985.1"/>
    <property type="molecule type" value="Genomic_DNA"/>
</dbReference>
<evidence type="ECO:0000256" key="1">
    <source>
        <dbReference type="ARBA" id="ARBA00007626"/>
    </source>
</evidence>
<feature type="repeat" description="PPR" evidence="3">
    <location>
        <begin position="139"/>
        <end position="173"/>
    </location>
</feature>
<feature type="repeat" description="PPR" evidence="3">
    <location>
        <begin position="174"/>
        <end position="208"/>
    </location>
</feature>
<evidence type="ECO:0000313" key="5">
    <source>
        <dbReference type="Proteomes" id="UP001064489"/>
    </source>
</evidence>
<protein>
    <recommendedName>
        <fullName evidence="6">Pentatricopeptide repeat-containing protein</fullName>
    </recommendedName>
</protein>
<dbReference type="Pfam" id="PF12854">
    <property type="entry name" value="PPR_1"/>
    <property type="match status" value="1"/>
</dbReference>
<dbReference type="FunFam" id="1.25.40.10:FF:000558">
    <property type="entry name" value="Pentatricopeptide repeat-containing protein At5g39710"/>
    <property type="match status" value="1"/>
</dbReference>
<feature type="repeat" description="PPR" evidence="3">
    <location>
        <begin position="103"/>
        <end position="138"/>
    </location>
</feature>
<evidence type="ECO:0000256" key="3">
    <source>
        <dbReference type="PROSITE-ProRule" id="PRU00708"/>
    </source>
</evidence>
<keyword evidence="2" id="KW-0677">Repeat</keyword>
<feature type="repeat" description="PPR" evidence="3">
    <location>
        <begin position="209"/>
        <end position="243"/>
    </location>
</feature>
<feature type="repeat" description="PPR" evidence="3">
    <location>
        <begin position="355"/>
        <end position="389"/>
    </location>
</feature>
<comment type="caution">
    <text evidence="4">The sequence shown here is derived from an EMBL/GenBank/DDBJ whole genome shotgun (WGS) entry which is preliminary data.</text>
</comment>
<gene>
    <name evidence="4" type="ORF">LWI28_008091</name>
</gene>
<feature type="repeat" description="PPR" evidence="3">
    <location>
        <begin position="68"/>
        <end position="102"/>
    </location>
</feature>
<dbReference type="PANTHER" id="PTHR47933">
    <property type="entry name" value="PENTATRICOPEPTIDE REPEAT-CONTAINING PROTEIN 1, MITOCHONDRIAL"/>
    <property type="match status" value="1"/>
</dbReference>
<reference evidence="4 5" key="1">
    <citation type="journal article" date="2022" name="Plant J.">
        <title>Strategies of tolerance reflected in two North American maple genomes.</title>
        <authorList>
            <person name="McEvoy S.L."/>
            <person name="Sezen U.U."/>
            <person name="Trouern-Trend A."/>
            <person name="McMahon S.M."/>
            <person name="Schaberg P.G."/>
            <person name="Yang J."/>
            <person name="Wegrzyn J.L."/>
            <person name="Swenson N.G."/>
        </authorList>
    </citation>
    <scope>NUCLEOTIDE SEQUENCE [LARGE SCALE GENOMIC DNA]</scope>
    <source>
        <strain evidence="4">91603</strain>
    </source>
</reference>
<organism evidence="4 5">
    <name type="scientific">Acer negundo</name>
    <name type="common">Box elder</name>
    <dbReference type="NCBI Taxonomy" id="4023"/>
    <lineage>
        <taxon>Eukaryota</taxon>
        <taxon>Viridiplantae</taxon>
        <taxon>Streptophyta</taxon>
        <taxon>Embryophyta</taxon>
        <taxon>Tracheophyta</taxon>
        <taxon>Spermatophyta</taxon>
        <taxon>Magnoliopsida</taxon>
        <taxon>eudicotyledons</taxon>
        <taxon>Gunneridae</taxon>
        <taxon>Pentapetalae</taxon>
        <taxon>rosids</taxon>
        <taxon>malvids</taxon>
        <taxon>Sapindales</taxon>
        <taxon>Sapindaceae</taxon>
        <taxon>Hippocastanoideae</taxon>
        <taxon>Acereae</taxon>
        <taxon>Acer</taxon>
    </lineage>
</organism>
<proteinExistence type="inferred from homology"/>
<dbReference type="Pfam" id="PF01535">
    <property type="entry name" value="PPR"/>
    <property type="match status" value="1"/>
</dbReference>
<dbReference type="PANTHER" id="PTHR47933:SF25">
    <property type="entry name" value="OS01G0672166 PROTEIN"/>
    <property type="match status" value="1"/>
</dbReference>
<dbReference type="Gene3D" id="1.25.40.10">
    <property type="entry name" value="Tetratricopeptide repeat domain"/>
    <property type="match status" value="4"/>
</dbReference>
<dbReference type="PROSITE" id="PS51375">
    <property type="entry name" value="PPR"/>
    <property type="match status" value="8"/>
</dbReference>
<feature type="repeat" description="PPR" evidence="3">
    <location>
        <begin position="244"/>
        <end position="278"/>
    </location>
</feature>
<evidence type="ECO:0000313" key="4">
    <source>
        <dbReference type="EMBL" id="KAI9197985.1"/>
    </source>
</evidence>
<accession>A0AAD5JPL7</accession>
<dbReference type="NCBIfam" id="TIGR00756">
    <property type="entry name" value="PPR"/>
    <property type="match status" value="8"/>
</dbReference>